<proteinExistence type="predicted"/>
<sequence>MNEFPSQQNDDLVFHDPSVFQIDIGILEDLPGMGNSNLTIPKSPQKRQRKPSSGNQEKEMDEKKSRKLLHRDFERQRRQEMKRLYASLRSLLPLEYIKGKRAISDHMHEAVNYIKDMQKNIKELSLRRDKLKKMYTSGSNGAEDGSSYSNYLPNIVTLSLCQDGVEILINSSSRGGVFPLSRVLVELAGRSLNVVSCVSTRTDNQRFLHRIQFERLYRLILASEPLKKFLCEKVKTIHINNSNFDFVKYQNPMLVYNLNPIYSALDTLGREKPGVARGGEEGATGDGEVGGSRRRAQVRLFNHVNIFKLDDALNAQHIALEALEATNRENCRGFCDRE</sequence>
<name>A0ABD1X9D6_9LAMI</name>
<feature type="coiled-coil region" evidence="7">
    <location>
        <begin position="107"/>
        <end position="134"/>
    </location>
</feature>
<evidence type="ECO:0000256" key="3">
    <source>
        <dbReference type="ARBA" id="ARBA00023015"/>
    </source>
</evidence>
<evidence type="ECO:0000256" key="4">
    <source>
        <dbReference type="ARBA" id="ARBA00023125"/>
    </source>
</evidence>
<dbReference type="PROSITE" id="PS50888">
    <property type="entry name" value="BHLH"/>
    <property type="match status" value="1"/>
</dbReference>
<dbReference type="GO" id="GO:0006355">
    <property type="term" value="P:regulation of DNA-templated transcription"/>
    <property type="evidence" value="ECO:0007669"/>
    <property type="project" value="UniProtKB-ARBA"/>
</dbReference>
<dbReference type="GO" id="GO:0005634">
    <property type="term" value="C:nucleus"/>
    <property type="evidence" value="ECO:0007669"/>
    <property type="project" value="UniProtKB-SubCell"/>
</dbReference>
<dbReference type="Gene3D" id="4.10.280.10">
    <property type="entry name" value="Helix-loop-helix DNA-binding domain"/>
    <property type="match status" value="1"/>
</dbReference>
<evidence type="ECO:0000256" key="8">
    <source>
        <dbReference type="SAM" id="MobiDB-lite"/>
    </source>
</evidence>
<protein>
    <submittedName>
        <fullName evidence="10">Transcription factor bHLH</fullName>
    </submittedName>
</protein>
<evidence type="ECO:0000313" key="11">
    <source>
        <dbReference type="Proteomes" id="UP001604277"/>
    </source>
</evidence>
<dbReference type="PANTHER" id="PTHR13935:SF106">
    <property type="entry name" value="ACHAETE-SCUTE COMPLEX PROTEIN T5-RELATED"/>
    <property type="match status" value="1"/>
</dbReference>
<dbReference type="CDD" id="cd18914">
    <property type="entry name" value="bHLH_AtORG2_like"/>
    <property type="match status" value="1"/>
</dbReference>
<evidence type="ECO:0000256" key="2">
    <source>
        <dbReference type="ARBA" id="ARBA00011738"/>
    </source>
</evidence>
<feature type="region of interest" description="Disordered" evidence="8">
    <location>
        <begin position="35"/>
        <end position="71"/>
    </location>
</feature>
<dbReference type="EMBL" id="JBFOLJ010000001">
    <property type="protein sequence ID" value="KAL2558547.1"/>
    <property type="molecule type" value="Genomic_DNA"/>
</dbReference>
<comment type="caution">
    <text evidence="10">The sequence shown here is derived from an EMBL/GenBank/DDBJ whole genome shotgun (WGS) entry which is preliminary data.</text>
</comment>
<keyword evidence="5" id="KW-0804">Transcription</keyword>
<feature type="domain" description="BHLH" evidence="9">
    <location>
        <begin position="65"/>
        <end position="117"/>
    </location>
</feature>
<dbReference type="PANTHER" id="PTHR13935">
    <property type="entry name" value="ACHAETE-SCUTE TRANSCRIPTION FACTOR-RELATED"/>
    <property type="match status" value="1"/>
</dbReference>
<evidence type="ECO:0000313" key="10">
    <source>
        <dbReference type="EMBL" id="KAL2558547.1"/>
    </source>
</evidence>
<keyword evidence="7" id="KW-0175">Coiled coil</keyword>
<evidence type="ECO:0000256" key="7">
    <source>
        <dbReference type="SAM" id="Coils"/>
    </source>
</evidence>
<dbReference type="InterPro" id="IPR015660">
    <property type="entry name" value="MASH1/Ascl1a-like"/>
</dbReference>
<dbReference type="Pfam" id="PF00010">
    <property type="entry name" value="HLH"/>
    <property type="match status" value="1"/>
</dbReference>
<feature type="compositionally biased region" description="Basic and acidic residues" evidence="8">
    <location>
        <begin position="56"/>
        <end position="71"/>
    </location>
</feature>
<keyword evidence="3" id="KW-0805">Transcription regulation</keyword>
<keyword evidence="6" id="KW-0539">Nucleus</keyword>
<dbReference type="SUPFAM" id="SSF47459">
    <property type="entry name" value="HLH, helix-loop-helix DNA-binding domain"/>
    <property type="match status" value="1"/>
</dbReference>
<dbReference type="AlphaFoldDB" id="A0ABD1X9D6"/>
<dbReference type="FunFam" id="4.10.280.10:FF:000085">
    <property type="entry name" value="Transcription factor bHLH126"/>
    <property type="match status" value="1"/>
</dbReference>
<keyword evidence="4" id="KW-0238">DNA-binding</keyword>
<keyword evidence="11" id="KW-1185">Reference proteome</keyword>
<dbReference type="InterPro" id="IPR036638">
    <property type="entry name" value="HLH_DNA-bd_sf"/>
</dbReference>
<dbReference type="InterPro" id="IPR011598">
    <property type="entry name" value="bHLH_dom"/>
</dbReference>
<comment type="subcellular location">
    <subcellularLocation>
        <location evidence="1">Nucleus</location>
    </subcellularLocation>
</comment>
<evidence type="ECO:0000259" key="9">
    <source>
        <dbReference type="PROSITE" id="PS50888"/>
    </source>
</evidence>
<gene>
    <name evidence="10" type="ORF">Fot_03286</name>
</gene>
<accession>A0ABD1X9D6</accession>
<organism evidence="10 11">
    <name type="scientific">Forsythia ovata</name>
    <dbReference type="NCBI Taxonomy" id="205694"/>
    <lineage>
        <taxon>Eukaryota</taxon>
        <taxon>Viridiplantae</taxon>
        <taxon>Streptophyta</taxon>
        <taxon>Embryophyta</taxon>
        <taxon>Tracheophyta</taxon>
        <taxon>Spermatophyta</taxon>
        <taxon>Magnoliopsida</taxon>
        <taxon>eudicotyledons</taxon>
        <taxon>Gunneridae</taxon>
        <taxon>Pentapetalae</taxon>
        <taxon>asterids</taxon>
        <taxon>lamiids</taxon>
        <taxon>Lamiales</taxon>
        <taxon>Oleaceae</taxon>
        <taxon>Forsythieae</taxon>
        <taxon>Forsythia</taxon>
    </lineage>
</organism>
<comment type="subunit">
    <text evidence="2">Homodimer.</text>
</comment>
<evidence type="ECO:0000256" key="5">
    <source>
        <dbReference type="ARBA" id="ARBA00023163"/>
    </source>
</evidence>
<dbReference type="Proteomes" id="UP001604277">
    <property type="component" value="Unassembled WGS sequence"/>
</dbReference>
<evidence type="ECO:0000256" key="6">
    <source>
        <dbReference type="ARBA" id="ARBA00023242"/>
    </source>
</evidence>
<evidence type="ECO:0000256" key="1">
    <source>
        <dbReference type="ARBA" id="ARBA00004123"/>
    </source>
</evidence>
<dbReference type="GO" id="GO:0003677">
    <property type="term" value="F:DNA binding"/>
    <property type="evidence" value="ECO:0007669"/>
    <property type="project" value="UniProtKB-KW"/>
</dbReference>
<reference evidence="11" key="1">
    <citation type="submission" date="2024-07" db="EMBL/GenBank/DDBJ databases">
        <title>Two chromosome-level genome assemblies of Korean endemic species Abeliophyllum distichum and Forsythia ovata (Oleaceae).</title>
        <authorList>
            <person name="Jang H."/>
        </authorList>
    </citation>
    <scope>NUCLEOTIDE SEQUENCE [LARGE SCALE GENOMIC DNA]</scope>
</reference>